<evidence type="ECO:0000256" key="3">
    <source>
        <dbReference type="ARBA" id="ARBA00022490"/>
    </source>
</evidence>
<dbReference type="InterPro" id="IPR016024">
    <property type="entry name" value="ARM-type_fold"/>
</dbReference>
<evidence type="ECO:0000256" key="5">
    <source>
        <dbReference type="ARBA" id="ARBA00022927"/>
    </source>
</evidence>
<evidence type="ECO:0000256" key="4">
    <source>
        <dbReference type="ARBA" id="ARBA00022737"/>
    </source>
</evidence>
<keyword evidence="4" id="KW-0677">Repeat</keyword>
<dbReference type="EMBL" id="BQNB010012960">
    <property type="protein sequence ID" value="GJT10077.1"/>
    <property type="molecule type" value="Genomic_DNA"/>
</dbReference>
<evidence type="ECO:0000313" key="6">
    <source>
        <dbReference type="EMBL" id="GJT10077.1"/>
    </source>
</evidence>
<keyword evidence="5" id="KW-0653">Protein transport</keyword>
<keyword evidence="7" id="KW-1185">Reference proteome</keyword>
<name>A0ABQ5B8R1_9ASTR</name>
<keyword evidence="2" id="KW-0813">Transport</keyword>
<dbReference type="InterPro" id="IPR011989">
    <property type="entry name" value="ARM-like"/>
</dbReference>
<sequence length="156" mass="17335">MCAFGKYQRWNLIIVYDAIGTLADVVGGELNEPKYIKILMTLLFAKWQQLSNSEKDIFPLLECFTSITHALGSGFSQISQPVFQRCLDIIQIQLLAKVDPVLAGFRLTKNLDLLLQCCMDDGADICQSAFSLLGDLARVCPIHLSPRLPDFLNVAA</sequence>
<evidence type="ECO:0000313" key="7">
    <source>
        <dbReference type="Proteomes" id="UP001151760"/>
    </source>
</evidence>
<comment type="subcellular location">
    <subcellularLocation>
        <location evidence="1">Cytoplasm</location>
    </subcellularLocation>
</comment>
<comment type="caution">
    <text evidence="6">The sequence shown here is derived from an EMBL/GenBank/DDBJ whole genome shotgun (WGS) entry which is preliminary data.</text>
</comment>
<dbReference type="Proteomes" id="UP001151760">
    <property type="component" value="Unassembled WGS sequence"/>
</dbReference>
<dbReference type="SUPFAM" id="SSF48371">
    <property type="entry name" value="ARM repeat"/>
    <property type="match status" value="1"/>
</dbReference>
<dbReference type="PANTHER" id="PTHR10527">
    <property type="entry name" value="IMPORTIN BETA"/>
    <property type="match status" value="1"/>
</dbReference>
<keyword evidence="3" id="KW-0963">Cytoplasm</keyword>
<organism evidence="6 7">
    <name type="scientific">Tanacetum coccineum</name>
    <dbReference type="NCBI Taxonomy" id="301880"/>
    <lineage>
        <taxon>Eukaryota</taxon>
        <taxon>Viridiplantae</taxon>
        <taxon>Streptophyta</taxon>
        <taxon>Embryophyta</taxon>
        <taxon>Tracheophyta</taxon>
        <taxon>Spermatophyta</taxon>
        <taxon>Magnoliopsida</taxon>
        <taxon>eudicotyledons</taxon>
        <taxon>Gunneridae</taxon>
        <taxon>Pentapetalae</taxon>
        <taxon>asterids</taxon>
        <taxon>campanulids</taxon>
        <taxon>Asterales</taxon>
        <taxon>Asteraceae</taxon>
        <taxon>Asteroideae</taxon>
        <taxon>Anthemideae</taxon>
        <taxon>Anthemidinae</taxon>
        <taxon>Tanacetum</taxon>
    </lineage>
</organism>
<dbReference type="InterPro" id="IPR040122">
    <property type="entry name" value="Importin_beta"/>
</dbReference>
<accession>A0ABQ5B8R1</accession>
<dbReference type="Gene3D" id="1.25.10.10">
    <property type="entry name" value="Leucine-rich Repeat Variant"/>
    <property type="match status" value="1"/>
</dbReference>
<evidence type="ECO:0000256" key="1">
    <source>
        <dbReference type="ARBA" id="ARBA00004496"/>
    </source>
</evidence>
<evidence type="ECO:0000256" key="2">
    <source>
        <dbReference type="ARBA" id="ARBA00022448"/>
    </source>
</evidence>
<proteinExistence type="predicted"/>
<reference evidence="6" key="1">
    <citation type="journal article" date="2022" name="Int. J. Mol. Sci.">
        <title>Draft Genome of Tanacetum Coccineum: Genomic Comparison of Closely Related Tanacetum-Family Plants.</title>
        <authorList>
            <person name="Yamashiro T."/>
            <person name="Shiraishi A."/>
            <person name="Nakayama K."/>
            <person name="Satake H."/>
        </authorList>
    </citation>
    <scope>NUCLEOTIDE SEQUENCE</scope>
</reference>
<protein>
    <submittedName>
        <fullName evidence="6">Transportin-1 isoform X1</fullName>
    </submittedName>
</protein>
<gene>
    <name evidence="6" type="ORF">Tco_0857119</name>
</gene>
<reference evidence="6" key="2">
    <citation type="submission" date="2022-01" db="EMBL/GenBank/DDBJ databases">
        <authorList>
            <person name="Yamashiro T."/>
            <person name="Shiraishi A."/>
            <person name="Satake H."/>
            <person name="Nakayama K."/>
        </authorList>
    </citation>
    <scope>NUCLEOTIDE SEQUENCE</scope>
</reference>